<feature type="binding site" evidence="9">
    <location>
        <position position="159"/>
    </location>
    <ligand>
        <name>Zn(2+)</name>
        <dbReference type="ChEBI" id="CHEBI:29105"/>
        <note>catalytic</note>
    </ligand>
</feature>
<evidence type="ECO:0000256" key="7">
    <source>
        <dbReference type="ARBA" id="ARBA00023049"/>
    </source>
</evidence>
<dbReference type="PANTHER" id="PTHR43126">
    <property type="entry name" value="D-ALANYL-D-ALANINE DIPEPTIDASE"/>
    <property type="match status" value="1"/>
</dbReference>
<dbReference type="CDD" id="cd14840">
    <property type="entry name" value="D-Ala-D-Ala_dipeptidase_Aad"/>
    <property type="match status" value="1"/>
</dbReference>
<dbReference type="GO" id="GO:0008237">
    <property type="term" value="F:metallopeptidase activity"/>
    <property type="evidence" value="ECO:0007669"/>
    <property type="project" value="UniProtKB-KW"/>
</dbReference>
<evidence type="ECO:0000256" key="6">
    <source>
        <dbReference type="ARBA" id="ARBA00022997"/>
    </source>
</evidence>
<keyword evidence="7 9" id="KW-0482">Metalloprotease</keyword>
<dbReference type="GO" id="GO:0160237">
    <property type="term" value="F:D-Ala-D-Ala dipeptidase activity"/>
    <property type="evidence" value="ECO:0007669"/>
    <property type="project" value="UniProtKB-EC"/>
</dbReference>
<keyword evidence="8" id="KW-0961">Cell wall biogenesis/degradation</keyword>
<gene>
    <name evidence="9" type="primary">ddpX</name>
    <name evidence="10" type="ORF">RF819_07455</name>
</gene>
<evidence type="ECO:0000256" key="1">
    <source>
        <dbReference type="ARBA" id="ARBA00001362"/>
    </source>
</evidence>
<reference evidence="10 11" key="1">
    <citation type="submission" date="2017-01" db="EMBL/GenBank/DDBJ databases">
        <title>Genome sequencing of Rhodoferax fermentans JCM 7819.</title>
        <authorList>
            <person name="Kim Y.J."/>
            <person name="Farh M.E.-A."/>
            <person name="Yang D.-C."/>
        </authorList>
    </citation>
    <scope>NUCLEOTIDE SEQUENCE [LARGE SCALE GENOMIC DNA]</scope>
    <source>
        <strain evidence="10 11">JCM 7819</strain>
    </source>
</reference>
<comment type="catalytic activity">
    <reaction evidence="1 9">
        <text>D-alanyl-D-alanine + H2O = 2 D-alanine</text>
        <dbReference type="Rhea" id="RHEA:20661"/>
        <dbReference type="ChEBI" id="CHEBI:15377"/>
        <dbReference type="ChEBI" id="CHEBI:57416"/>
        <dbReference type="ChEBI" id="CHEBI:57822"/>
        <dbReference type="EC" id="3.4.13.22"/>
    </reaction>
</comment>
<dbReference type="PIRSF" id="PIRSF026671">
    <property type="entry name" value="AA_dipeptidase"/>
    <property type="match status" value="1"/>
</dbReference>
<sequence>MPLQEISHPAIDIDLRYATANNLTGIPIYQHAVAFLHQDALAALVAAADLAQAQGLRLCVLDAYRPSAAQWRLWAVLPNPMFVADPRIGSMHTRGVAVDLTLCQADGTPLDMGTEFDEMTEQSRHGRTDISEQAQHNRRLLLDVMTAGGWAHHPHEWWHYNLPEPTRYPPLSDEVEGRALLA</sequence>
<proteinExistence type="inferred from homology"/>
<evidence type="ECO:0000256" key="4">
    <source>
        <dbReference type="ARBA" id="ARBA00022801"/>
    </source>
</evidence>
<keyword evidence="2 9" id="KW-0645">Protease</keyword>
<dbReference type="EC" id="3.4.13.22" evidence="9"/>
<feature type="binding site" evidence="9">
    <location>
        <position position="92"/>
    </location>
    <ligand>
        <name>Zn(2+)</name>
        <dbReference type="ChEBI" id="CHEBI:29105"/>
        <note>catalytic</note>
    </ligand>
</feature>
<evidence type="ECO:0000313" key="11">
    <source>
        <dbReference type="Proteomes" id="UP000190750"/>
    </source>
</evidence>
<dbReference type="GO" id="GO:0071555">
    <property type="term" value="P:cell wall organization"/>
    <property type="evidence" value="ECO:0007669"/>
    <property type="project" value="UniProtKB-KW"/>
</dbReference>
<dbReference type="InterPro" id="IPR009045">
    <property type="entry name" value="Zn_M74/Hedgehog-like"/>
</dbReference>
<evidence type="ECO:0000313" key="10">
    <source>
        <dbReference type="EMBL" id="OOV06593.1"/>
    </source>
</evidence>
<keyword evidence="11" id="KW-1185">Reference proteome</keyword>
<keyword evidence="4 9" id="KW-0378">Hydrolase</keyword>
<dbReference type="STRING" id="28066.RF819_07455"/>
<dbReference type="Proteomes" id="UP000190750">
    <property type="component" value="Unassembled WGS sequence"/>
</dbReference>
<keyword evidence="3 9" id="KW-0479">Metal-binding</keyword>
<evidence type="ECO:0000256" key="3">
    <source>
        <dbReference type="ARBA" id="ARBA00022723"/>
    </source>
</evidence>
<dbReference type="NCBIfam" id="NF007557">
    <property type="entry name" value="PRK10178.1"/>
    <property type="match status" value="1"/>
</dbReference>
<evidence type="ECO:0000256" key="8">
    <source>
        <dbReference type="ARBA" id="ARBA00023316"/>
    </source>
</evidence>
<dbReference type="RefSeq" id="WP_078364404.1">
    <property type="nucleotide sequence ID" value="NZ_MTJN01000002.1"/>
</dbReference>
<name>A0A1T1ARG8_RHOFE</name>
<dbReference type="HAMAP" id="MF_01924">
    <property type="entry name" value="A_A_dipeptidase"/>
    <property type="match status" value="1"/>
</dbReference>
<evidence type="ECO:0000256" key="9">
    <source>
        <dbReference type="HAMAP-Rule" id="MF_01924"/>
    </source>
</evidence>
<evidence type="ECO:0000256" key="2">
    <source>
        <dbReference type="ARBA" id="ARBA00022670"/>
    </source>
</evidence>
<keyword evidence="6 9" id="KW-0224">Dipeptidase</keyword>
<feature type="active site" description="Proton donor/acceptor" evidence="9">
    <location>
        <position position="156"/>
    </location>
</feature>
<dbReference type="AlphaFoldDB" id="A0A1T1ARG8"/>
<dbReference type="OrthoDB" id="9801430at2"/>
<feature type="binding site" evidence="9">
    <location>
        <position position="99"/>
    </location>
    <ligand>
        <name>Zn(2+)</name>
        <dbReference type="ChEBI" id="CHEBI:29105"/>
        <note>catalytic</note>
    </ligand>
</feature>
<dbReference type="Pfam" id="PF01427">
    <property type="entry name" value="Peptidase_M15"/>
    <property type="match status" value="1"/>
</dbReference>
<dbReference type="GO" id="GO:0006508">
    <property type="term" value="P:proteolysis"/>
    <property type="evidence" value="ECO:0007669"/>
    <property type="project" value="UniProtKB-KW"/>
</dbReference>
<dbReference type="PANTHER" id="PTHR43126:SF1">
    <property type="entry name" value="D-ALANYL-D-ALANINE DIPEPTIDASE"/>
    <property type="match status" value="1"/>
</dbReference>
<comment type="caution">
    <text evidence="10">The sequence shown here is derived from an EMBL/GenBank/DDBJ whole genome shotgun (WGS) entry which is preliminary data.</text>
</comment>
<accession>A0A1T1ARG8</accession>
<keyword evidence="5 9" id="KW-0862">Zinc</keyword>
<comment type="similarity">
    <text evidence="9">Belongs to the peptidase M15D family.</text>
</comment>
<evidence type="ECO:0000256" key="5">
    <source>
        <dbReference type="ARBA" id="ARBA00022833"/>
    </source>
</evidence>
<dbReference type="InterPro" id="IPR000755">
    <property type="entry name" value="A_A_dipeptidase"/>
</dbReference>
<dbReference type="SUPFAM" id="SSF55166">
    <property type="entry name" value="Hedgehog/DD-peptidase"/>
    <property type="match status" value="1"/>
</dbReference>
<protein>
    <recommendedName>
        <fullName evidence="9">D-alanyl-D-alanine dipeptidase</fullName>
        <shortName evidence="9">D-Ala-D-Ala dipeptidase</shortName>
        <ecNumber evidence="9">3.4.13.22</ecNumber>
    </recommendedName>
</protein>
<dbReference type="Gene3D" id="3.30.1380.10">
    <property type="match status" value="1"/>
</dbReference>
<feature type="site" description="Transition state stabilizer" evidence="9">
    <location>
        <position position="65"/>
    </location>
</feature>
<dbReference type="EMBL" id="MTJN01000002">
    <property type="protein sequence ID" value="OOV06593.1"/>
    <property type="molecule type" value="Genomic_DNA"/>
</dbReference>
<comment type="cofactor">
    <cofactor evidence="9">
        <name>Zn(2+)</name>
        <dbReference type="ChEBI" id="CHEBI:29105"/>
    </cofactor>
    <text evidence="9">Binds 1 zinc ion per subunit.</text>
</comment>
<comment type="function">
    <text evidence="9">Catalyzes hydrolysis of the D-alanyl-D-alanine dipeptide.</text>
</comment>
<dbReference type="GO" id="GO:0008270">
    <property type="term" value="F:zinc ion binding"/>
    <property type="evidence" value="ECO:0007669"/>
    <property type="project" value="UniProtKB-UniRule"/>
</dbReference>
<organism evidence="10 11">
    <name type="scientific">Rhodoferax fermentans</name>
    <dbReference type="NCBI Taxonomy" id="28066"/>
    <lineage>
        <taxon>Bacteria</taxon>
        <taxon>Pseudomonadati</taxon>
        <taxon>Pseudomonadota</taxon>
        <taxon>Betaproteobacteria</taxon>
        <taxon>Burkholderiales</taxon>
        <taxon>Comamonadaceae</taxon>
        <taxon>Rhodoferax</taxon>
    </lineage>
</organism>